<keyword evidence="6" id="KW-1185">Reference proteome</keyword>
<dbReference type="PROSITE" id="PS51320">
    <property type="entry name" value="TIFY"/>
    <property type="match status" value="1"/>
</dbReference>
<dbReference type="PANTHER" id="PTHR33077:SF60">
    <property type="entry name" value="TIFY DOMAIN-CONTAINING PROTEIN"/>
    <property type="match status" value="1"/>
</dbReference>
<evidence type="ECO:0000259" key="4">
    <source>
        <dbReference type="PROSITE" id="PS51320"/>
    </source>
</evidence>
<proteinExistence type="inferred from homology"/>
<dbReference type="OrthoDB" id="1934352at2759"/>
<evidence type="ECO:0000256" key="2">
    <source>
        <dbReference type="RuleBase" id="RU369065"/>
    </source>
</evidence>
<dbReference type="GO" id="GO:0005634">
    <property type="term" value="C:nucleus"/>
    <property type="evidence" value="ECO:0007669"/>
    <property type="project" value="UniProtKB-SubCell"/>
</dbReference>
<dbReference type="InterPro" id="IPR010399">
    <property type="entry name" value="Tify_dom"/>
</dbReference>
<feature type="compositionally biased region" description="Polar residues" evidence="3">
    <location>
        <begin position="208"/>
        <end position="217"/>
    </location>
</feature>
<dbReference type="Proteomes" id="UP000245207">
    <property type="component" value="Unassembled WGS sequence"/>
</dbReference>
<feature type="region of interest" description="Disordered" evidence="3">
    <location>
        <begin position="201"/>
        <end position="239"/>
    </location>
</feature>
<feature type="compositionally biased region" description="Basic and acidic residues" evidence="3">
    <location>
        <begin position="68"/>
        <end position="83"/>
    </location>
</feature>
<comment type="caution">
    <text evidence="5">The sequence shown here is derived from an EMBL/GenBank/DDBJ whole genome shotgun (WGS) entry which is preliminary data.</text>
</comment>
<name>A0A2U1KR36_ARTAN</name>
<feature type="domain" description="Tify" evidence="4">
    <location>
        <begin position="92"/>
        <end position="127"/>
    </location>
</feature>
<dbReference type="AlphaFoldDB" id="A0A2U1KR36"/>
<reference evidence="5 6" key="1">
    <citation type="journal article" date="2018" name="Mol. Plant">
        <title>The genome of Artemisia annua provides insight into the evolution of Asteraceae family and artemisinin biosynthesis.</title>
        <authorList>
            <person name="Shen Q."/>
            <person name="Zhang L."/>
            <person name="Liao Z."/>
            <person name="Wang S."/>
            <person name="Yan T."/>
            <person name="Shi P."/>
            <person name="Liu M."/>
            <person name="Fu X."/>
            <person name="Pan Q."/>
            <person name="Wang Y."/>
            <person name="Lv Z."/>
            <person name="Lu X."/>
            <person name="Zhang F."/>
            <person name="Jiang W."/>
            <person name="Ma Y."/>
            <person name="Chen M."/>
            <person name="Hao X."/>
            <person name="Li L."/>
            <person name="Tang Y."/>
            <person name="Lv G."/>
            <person name="Zhou Y."/>
            <person name="Sun X."/>
            <person name="Brodelius P.E."/>
            <person name="Rose J.K.C."/>
            <person name="Tang K."/>
        </authorList>
    </citation>
    <scope>NUCLEOTIDE SEQUENCE [LARGE SCALE GENOMIC DNA]</scope>
    <source>
        <strain evidence="6">cv. Huhao1</strain>
        <tissue evidence="5">Leaf</tissue>
    </source>
</reference>
<feature type="region of interest" description="Disordered" evidence="3">
    <location>
        <begin position="33"/>
        <end position="83"/>
    </location>
</feature>
<dbReference type="Pfam" id="PF09425">
    <property type="entry name" value="Jas_motif"/>
    <property type="match status" value="1"/>
</dbReference>
<comment type="similarity">
    <text evidence="1 2">Belongs to the TIFY/JAZ family.</text>
</comment>
<dbReference type="EMBL" id="PKPP01014832">
    <property type="protein sequence ID" value="PWA39219.1"/>
    <property type="molecule type" value="Genomic_DNA"/>
</dbReference>
<dbReference type="GO" id="GO:0009611">
    <property type="term" value="P:response to wounding"/>
    <property type="evidence" value="ECO:0007669"/>
    <property type="project" value="UniProtKB-UniRule"/>
</dbReference>
<evidence type="ECO:0000256" key="3">
    <source>
        <dbReference type="SAM" id="MobiDB-lite"/>
    </source>
</evidence>
<gene>
    <name evidence="5" type="ORF">CTI12_AA573930</name>
</gene>
<comment type="function">
    <text evidence="2">Repressor of jasmonate responses.</text>
</comment>
<comment type="subcellular location">
    <subcellularLocation>
        <location evidence="2">Nucleus</location>
    </subcellularLocation>
</comment>
<evidence type="ECO:0000256" key="1">
    <source>
        <dbReference type="ARBA" id="ARBA00008614"/>
    </source>
</evidence>
<accession>A0A2U1KR36</accession>
<dbReference type="Pfam" id="PF06200">
    <property type="entry name" value="tify"/>
    <property type="match status" value="1"/>
</dbReference>
<dbReference type="PANTHER" id="PTHR33077">
    <property type="entry name" value="PROTEIN TIFY 4A-RELATED-RELATED"/>
    <property type="match status" value="1"/>
</dbReference>
<dbReference type="InterPro" id="IPR040390">
    <property type="entry name" value="TIFY/JAZ"/>
</dbReference>
<keyword evidence="2" id="KW-1184">Jasmonic acid signaling pathway</keyword>
<protein>
    <recommendedName>
        <fullName evidence="2">Protein TIFY</fullName>
    </recommendedName>
    <alternativeName>
        <fullName evidence="2">Jasmonate ZIM domain-containing protein</fullName>
    </alternativeName>
</protein>
<evidence type="ECO:0000313" key="6">
    <source>
        <dbReference type="Proteomes" id="UP000245207"/>
    </source>
</evidence>
<dbReference type="InterPro" id="IPR018467">
    <property type="entry name" value="CCT_CS"/>
</dbReference>
<feature type="compositionally biased region" description="Polar residues" evidence="3">
    <location>
        <begin position="44"/>
        <end position="58"/>
    </location>
</feature>
<dbReference type="GO" id="GO:0031347">
    <property type="term" value="P:regulation of defense response"/>
    <property type="evidence" value="ECO:0007669"/>
    <property type="project" value="UniProtKB-UniRule"/>
</dbReference>
<keyword evidence="2" id="KW-0539">Nucleus</keyword>
<organism evidence="5 6">
    <name type="scientific">Artemisia annua</name>
    <name type="common">Sweet wormwood</name>
    <dbReference type="NCBI Taxonomy" id="35608"/>
    <lineage>
        <taxon>Eukaryota</taxon>
        <taxon>Viridiplantae</taxon>
        <taxon>Streptophyta</taxon>
        <taxon>Embryophyta</taxon>
        <taxon>Tracheophyta</taxon>
        <taxon>Spermatophyta</taxon>
        <taxon>Magnoliopsida</taxon>
        <taxon>eudicotyledons</taxon>
        <taxon>Gunneridae</taxon>
        <taxon>Pentapetalae</taxon>
        <taxon>asterids</taxon>
        <taxon>campanulids</taxon>
        <taxon>Asterales</taxon>
        <taxon>Asteraceae</taxon>
        <taxon>Asteroideae</taxon>
        <taxon>Anthemideae</taxon>
        <taxon>Artemisiinae</taxon>
        <taxon>Artemisia</taxon>
    </lineage>
</organism>
<comment type="domain">
    <text evidence="2">The jas domain is required for interaction with COI1.</text>
</comment>
<dbReference type="GO" id="GO:2000022">
    <property type="term" value="P:regulation of jasmonic acid mediated signaling pathway"/>
    <property type="evidence" value="ECO:0007669"/>
    <property type="project" value="UniProtKB-UniRule"/>
</dbReference>
<evidence type="ECO:0000313" key="5">
    <source>
        <dbReference type="EMBL" id="PWA39219.1"/>
    </source>
</evidence>
<dbReference type="SMART" id="SM00979">
    <property type="entry name" value="TIFY"/>
    <property type="match status" value="1"/>
</dbReference>
<dbReference type="STRING" id="35608.A0A2U1KR36"/>
<sequence length="239" mass="26179">MRKPSWNKSQAIQQVIMLKALLEPVPECGDVSRKLSNAHRKHQTLTSPKVTSAETEVSVSADDSVPGQRDDADQSDVARDDDFVSPRITGMTDEEKGQMTIFYSGKVNVYDEVPAEKAWTLLQLAASPLQFPQEAPFNGTGPPTCHLQAPCLRASTGSSAMILPTLQTAEGSASRKASVHRYLEKRKDRFKSKRKAESSACASLDAHLSQSQSQNEQIIRSSPCSPPPIRSPNTPNRYS</sequence>